<evidence type="ECO:0000313" key="7">
    <source>
        <dbReference type="Proteomes" id="UP000650511"/>
    </source>
</evidence>
<proteinExistence type="predicted"/>
<dbReference type="GO" id="GO:0015074">
    <property type="term" value="P:DNA integration"/>
    <property type="evidence" value="ECO:0007669"/>
    <property type="project" value="InterPro"/>
</dbReference>
<dbReference type="InterPro" id="IPR013762">
    <property type="entry name" value="Integrase-like_cat_sf"/>
</dbReference>
<feature type="domain" description="Core-binding (CB)" evidence="5">
    <location>
        <begin position="68"/>
        <end position="173"/>
    </location>
</feature>
<keyword evidence="2" id="KW-0233">DNA recombination</keyword>
<dbReference type="PROSITE" id="PS00221">
    <property type="entry name" value="MIP"/>
    <property type="match status" value="1"/>
</dbReference>
<evidence type="ECO:0000256" key="3">
    <source>
        <dbReference type="PROSITE-ProRule" id="PRU01248"/>
    </source>
</evidence>
<evidence type="ECO:0000313" key="6">
    <source>
        <dbReference type="EMBL" id="GGI02822.1"/>
    </source>
</evidence>
<evidence type="ECO:0000256" key="2">
    <source>
        <dbReference type="ARBA" id="ARBA00023172"/>
    </source>
</evidence>
<dbReference type="InterPro" id="IPR010998">
    <property type="entry name" value="Integrase_recombinase_N"/>
</dbReference>
<keyword evidence="7" id="KW-1185">Reference proteome</keyword>
<dbReference type="Pfam" id="PF14657">
    <property type="entry name" value="Arm-DNA-bind_4"/>
    <property type="match status" value="1"/>
</dbReference>
<dbReference type="InterPro" id="IPR028259">
    <property type="entry name" value="AP2-like_int_N"/>
</dbReference>
<dbReference type="PROSITE" id="PS51900">
    <property type="entry name" value="CB"/>
    <property type="match status" value="1"/>
</dbReference>
<reference evidence="6" key="1">
    <citation type="journal article" date="2014" name="Int. J. Syst. Evol. Microbiol.">
        <title>Complete genome sequence of Corynebacterium casei LMG S-19264T (=DSM 44701T), isolated from a smear-ripened cheese.</title>
        <authorList>
            <consortium name="US DOE Joint Genome Institute (JGI-PGF)"/>
            <person name="Walter F."/>
            <person name="Albersmeier A."/>
            <person name="Kalinowski J."/>
            <person name="Ruckert C."/>
        </authorList>
    </citation>
    <scope>NUCLEOTIDE SEQUENCE</scope>
    <source>
        <strain evidence="6">CGMCC 1.14988</strain>
    </source>
</reference>
<evidence type="ECO:0000259" key="4">
    <source>
        <dbReference type="PROSITE" id="PS51898"/>
    </source>
</evidence>
<sequence length="409" mass="44450">MRGTIERYETKAGERLYRIRWDLPTGSDGRRRQRTRRGFRTKREASAALAELLHEQANRGRPSVRSTVTLDEYARGWLDQRRDLRPTARDNLTTALVHVLPRLGARRVQEVTPEDVATLYVDLAERGKRAGTCRTAGVTCAEHGCTPERHQGLSEKSVGHVHAALRAILAAAVEDGLIASNPADTKRAKQARARGGKTSAKVTEDRCWSTEQARAFIDATSEDRLGALWTTLLGTGLRRGEALALRWEDVDLDAGTLHVRRTVTAVRGQLVEADGGKTDAATRRIVLGDDLVALLRAHRARQVEERLAAGPAWQDTDAMFTEVDGRPLHPNKASTTFTRAAAAAGLPAIGVHGLRHTHATMLLRAGVPIPAVAQRLGHANPAITLAVYSHALPADDALAADATGRVLFA</sequence>
<dbReference type="InterPro" id="IPR044068">
    <property type="entry name" value="CB"/>
</dbReference>
<dbReference type="GO" id="GO:0006310">
    <property type="term" value="P:DNA recombination"/>
    <property type="evidence" value="ECO:0007669"/>
    <property type="project" value="UniProtKB-KW"/>
</dbReference>
<name>A0A8J3EQP0_9ACTN</name>
<dbReference type="Gene3D" id="1.10.443.10">
    <property type="entry name" value="Intergrase catalytic core"/>
    <property type="match status" value="1"/>
</dbReference>
<dbReference type="InterPro" id="IPR011010">
    <property type="entry name" value="DNA_brk_join_enz"/>
</dbReference>
<dbReference type="InterPro" id="IPR022357">
    <property type="entry name" value="MIP_CS"/>
</dbReference>
<dbReference type="OrthoDB" id="148546at2"/>
<dbReference type="PANTHER" id="PTHR30349">
    <property type="entry name" value="PHAGE INTEGRASE-RELATED"/>
    <property type="match status" value="1"/>
</dbReference>
<dbReference type="Proteomes" id="UP000650511">
    <property type="component" value="Unassembled WGS sequence"/>
</dbReference>
<comment type="caution">
    <text evidence="6">The sequence shown here is derived from an EMBL/GenBank/DDBJ whole genome shotgun (WGS) entry which is preliminary data.</text>
</comment>
<accession>A0A8J3EQP0</accession>
<dbReference type="SUPFAM" id="SSF56349">
    <property type="entry name" value="DNA breaking-rejoining enzymes"/>
    <property type="match status" value="1"/>
</dbReference>
<feature type="domain" description="Tyr recombinase" evidence="4">
    <location>
        <begin position="203"/>
        <end position="401"/>
    </location>
</feature>
<dbReference type="Pfam" id="PF00589">
    <property type="entry name" value="Phage_integrase"/>
    <property type="match status" value="1"/>
</dbReference>
<dbReference type="RefSeq" id="WP_130648212.1">
    <property type="nucleotide sequence ID" value="NZ_BMHA01000001.1"/>
</dbReference>
<evidence type="ECO:0000259" key="5">
    <source>
        <dbReference type="PROSITE" id="PS51900"/>
    </source>
</evidence>
<organism evidence="6 7">
    <name type="scientific">Egicoccus halophilus</name>
    <dbReference type="NCBI Taxonomy" id="1670830"/>
    <lineage>
        <taxon>Bacteria</taxon>
        <taxon>Bacillati</taxon>
        <taxon>Actinomycetota</taxon>
        <taxon>Nitriliruptoria</taxon>
        <taxon>Egicoccales</taxon>
        <taxon>Egicoccaceae</taxon>
        <taxon>Egicoccus</taxon>
    </lineage>
</organism>
<dbReference type="Gene3D" id="1.10.150.130">
    <property type="match status" value="1"/>
</dbReference>
<dbReference type="AlphaFoldDB" id="A0A8J3EQP0"/>
<protein>
    <submittedName>
        <fullName evidence="6">Site-specific integrase</fullName>
    </submittedName>
</protein>
<evidence type="ECO:0000256" key="1">
    <source>
        <dbReference type="ARBA" id="ARBA00023125"/>
    </source>
</evidence>
<dbReference type="PANTHER" id="PTHR30349:SF91">
    <property type="entry name" value="INTA PROTEIN"/>
    <property type="match status" value="1"/>
</dbReference>
<dbReference type="InterPro" id="IPR002104">
    <property type="entry name" value="Integrase_catalytic"/>
</dbReference>
<dbReference type="PROSITE" id="PS51898">
    <property type="entry name" value="TYR_RECOMBINASE"/>
    <property type="match status" value="1"/>
</dbReference>
<keyword evidence="1 3" id="KW-0238">DNA-binding</keyword>
<gene>
    <name evidence="6" type="ORF">GCM10011354_01660</name>
</gene>
<dbReference type="CDD" id="cd01189">
    <property type="entry name" value="INT_ICEBs1_C_like"/>
    <property type="match status" value="1"/>
</dbReference>
<dbReference type="EMBL" id="BMHA01000001">
    <property type="protein sequence ID" value="GGI02822.1"/>
    <property type="molecule type" value="Genomic_DNA"/>
</dbReference>
<dbReference type="InterPro" id="IPR050090">
    <property type="entry name" value="Tyrosine_recombinase_XerCD"/>
</dbReference>
<reference evidence="6" key="2">
    <citation type="submission" date="2020-09" db="EMBL/GenBank/DDBJ databases">
        <authorList>
            <person name="Sun Q."/>
            <person name="Zhou Y."/>
        </authorList>
    </citation>
    <scope>NUCLEOTIDE SEQUENCE</scope>
    <source>
        <strain evidence="6">CGMCC 1.14988</strain>
    </source>
</reference>
<dbReference type="GO" id="GO:0003677">
    <property type="term" value="F:DNA binding"/>
    <property type="evidence" value="ECO:0007669"/>
    <property type="project" value="UniProtKB-UniRule"/>
</dbReference>